<evidence type="ECO:0000313" key="4">
    <source>
        <dbReference type="Proteomes" id="UP000594464"/>
    </source>
</evidence>
<dbReference type="Pfam" id="PF13472">
    <property type="entry name" value="Lipase_GDSL_2"/>
    <property type="match status" value="1"/>
</dbReference>
<keyword evidence="1" id="KW-1133">Transmembrane helix</keyword>
<evidence type="ECO:0000313" key="3">
    <source>
        <dbReference type="EMBL" id="QPJ65209.1"/>
    </source>
</evidence>
<dbReference type="AlphaFoldDB" id="A0A7T0G3C2"/>
<name>A0A7T0G3C2_9BACT</name>
<dbReference type="EMBL" id="CP048620">
    <property type="protein sequence ID" value="QPJ65209.1"/>
    <property type="molecule type" value="Genomic_DNA"/>
</dbReference>
<feature type="domain" description="SGNH hydrolase-type esterase" evidence="2">
    <location>
        <begin position="143"/>
        <end position="340"/>
    </location>
</feature>
<dbReference type="SUPFAM" id="SSF52266">
    <property type="entry name" value="SGNH hydrolase"/>
    <property type="match status" value="1"/>
</dbReference>
<protein>
    <submittedName>
        <fullName evidence="3">SGNH/GDSL hydrolase family protein</fullName>
    </submittedName>
</protein>
<dbReference type="Proteomes" id="UP000594464">
    <property type="component" value="Chromosome"/>
</dbReference>
<gene>
    <name evidence="3" type="ORF">G3M78_07325</name>
</gene>
<dbReference type="GO" id="GO:0016788">
    <property type="term" value="F:hydrolase activity, acting on ester bonds"/>
    <property type="evidence" value="ECO:0007669"/>
    <property type="project" value="UniProtKB-ARBA"/>
</dbReference>
<accession>A0A7T0G3C2</accession>
<organism evidence="3 4">
    <name type="scientific">Candidatus Nitrohelix vancouverensis</name>
    <dbReference type="NCBI Taxonomy" id="2705534"/>
    <lineage>
        <taxon>Bacteria</taxon>
        <taxon>Pseudomonadati</taxon>
        <taxon>Nitrospinota/Tectimicrobiota group</taxon>
        <taxon>Nitrospinota</taxon>
        <taxon>Nitrospinia</taxon>
        <taxon>Nitrospinales</taxon>
        <taxon>Nitrospinaceae</taxon>
        <taxon>Candidatus Nitrohelix</taxon>
    </lineage>
</organism>
<feature type="transmembrane region" description="Helical" evidence="1">
    <location>
        <begin position="12"/>
        <end position="32"/>
    </location>
</feature>
<dbReference type="CDD" id="cd00229">
    <property type="entry name" value="SGNH_hydrolase"/>
    <property type="match status" value="1"/>
</dbReference>
<dbReference type="Gene3D" id="3.40.50.1110">
    <property type="entry name" value="SGNH hydrolase"/>
    <property type="match status" value="1"/>
</dbReference>
<evidence type="ECO:0000259" key="2">
    <source>
        <dbReference type="Pfam" id="PF13472"/>
    </source>
</evidence>
<evidence type="ECO:0000256" key="1">
    <source>
        <dbReference type="SAM" id="Phobius"/>
    </source>
</evidence>
<dbReference type="KEGG" id="nva:G3M78_07325"/>
<reference evidence="4" key="1">
    <citation type="submission" date="2020-02" db="EMBL/GenBank/DDBJ databases">
        <title>Genomic and physiological characterization of two novel Nitrospinaceae genera.</title>
        <authorList>
            <person name="Mueller A.J."/>
            <person name="Jung M.-Y."/>
            <person name="Strachan C.R."/>
            <person name="Herbold C.W."/>
            <person name="Kirkegaard R.H."/>
            <person name="Daims H."/>
        </authorList>
    </citation>
    <scope>NUCLEOTIDE SEQUENCE [LARGE SCALE GENOMIC DNA]</scope>
</reference>
<keyword evidence="3" id="KW-0378">Hydrolase</keyword>
<dbReference type="InterPro" id="IPR036514">
    <property type="entry name" value="SGNH_hydro_sf"/>
</dbReference>
<sequence length="373" mass="41762">MPDSKPNKGNKAVNIVIVLCVVFAYAVIQHFMESSPGSLGLAQWFNSKNIMAEHHQKLIAKVERDPHFKNLDQERFVKEMERIITMNHKRDLGGWVAYKSFTPNVKGQFVSTNDFGMRSKLSLRAMAEKARANKSNGIKNIILLGGSVAFGYGATGDEQSIAAVLNQHLDSERYEVFNLAQGGFTSFMDLFSLSSIAWHLEPDIVILLEGYADSYHLAYESKGGQLAWGLWSGKEEEAEERFAFDFQYHNLEAICKLAAPPDRRVILALQPLSGFANDSAVEKEEIEKIYGYYPKIRKLFQSVAQKNDAEFLDLSTLFENESGANINFFDKAHLTDTGQEKVAKALAQSVAALQDPPVDPFQLRQQALSDILN</sequence>
<proteinExistence type="predicted"/>
<dbReference type="InterPro" id="IPR013830">
    <property type="entry name" value="SGNH_hydro"/>
</dbReference>
<keyword evidence="1" id="KW-0812">Transmembrane</keyword>
<keyword evidence="1" id="KW-0472">Membrane</keyword>